<name>K5CI13_9BACE</name>
<dbReference type="Proteomes" id="UP000007995">
    <property type="component" value="Unassembled WGS sequence"/>
</dbReference>
<proteinExistence type="predicted"/>
<protein>
    <submittedName>
        <fullName evidence="1">Uncharacterized protein</fullName>
    </submittedName>
</protein>
<accession>K5CI13</accession>
<evidence type="ECO:0000313" key="2">
    <source>
        <dbReference type="Proteomes" id="UP000007995"/>
    </source>
</evidence>
<comment type="caution">
    <text evidence="1">The sequence shown here is derived from an EMBL/GenBank/DDBJ whole genome shotgun (WGS) entry which is preliminary data.</text>
</comment>
<reference evidence="1 2" key="1">
    <citation type="submission" date="2012-02" db="EMBL/GenBank/DDBJ databases">
        <title>The Genome Sequence of Bacteroides finegoldii CL09T03C10.</title>
        <authorList>
            <consortium name="The Broad Institute Genome Sequencing Platform"/>
            <person name="Earl A."/>
            <person name="Ward D."/>
            <person name="Feldgarden M."/>
            <person name="Gevers D."/>
            <person name="Zitomersky N.L."/>
            <person name="Coyne M.J."/>
            <person name="Comstock L.E."/>
            <person name="Young S.K."/>
            <person name="Zeng Q."/>
            <person name="Gargeya S."/>
            <person name="Fitzgerald M."/>
            <person name="Haas B."/>
            <person name="Abouelleil A."/>
            <person name="Alvarado L."/>
            <person name="Arachchi H.M."/>
            <person name="Berlin A."/>
            <person name="Chapman S.B."/>
            <person name="Gearin G."/>
            <person name="Goldberg J."/>
            <person name="Griggs A."/>
            <person name="Gujja S."/>
            <person name="Hansen M."/>
            <person name="Heiman D."/>
            <person name="Howarth C."/>
            <person name="Larimer J."/>
            <person name="Lui A."/>
            <person name="MacDonald P.J.P."/>
            <person name="McCowen C."/>
            <person name="Montmayeur A."/>
            <person name="Murphy C."/>
            <person name="Neiman D."/>
            <person name="Pearson M."/>
            <person name="Priest M."/>
            <person name="Roberts A."/>
            <person name="Saif S."/>
            <person name="Shea T."/>
            <person name="Sisk P."/>
            <person name="Stolte C."/>
            <person name="Sykes S."/>
            <person name="Wortman J."/>
            <person name="Nusbaum C."/>
            <person name="Birren B."/>
        </authorList>
    </citation>
    <scope>NUCLEOTIDE SEQUENCE [LARGE SCALE GENOMIC DNA]</scope>
    <source>
        <strain evidence="1 2">CL09T03C10</strain>
    </source>
</reference>
<evidence type="ECO:0000313" key="1">
    <source>
        <dbReference type="EMBL" id="EKJ88935.1"/>
    </source>
</evidence>
<dbReference type="HOGENOM" id="CLU_2876363_0_0_10"/>
<sequence length="63" mass="7170">MIAILSNLAKVRKLVDKTCYHLNQHNSIHSSINKKMLQVCSYSILSVTIVIKAMAIRSKPFRI</sequence>
<dbReference type="EMBL" id="AGXW01000014">
    <property type="protein sequence ID" value="EKJ88935.1"/>
    <property type="molecule type" value="Genomic_DNA"/>
</dbReference>
<dbReference type="AlphaFoldDB" id="K5CI13"/>
<organism evidence="1 2">
    <name type="scientific">Bacteroides finegoldii CL09T03C10</name>
    <dbReference type="NCBI Taxonomy" id="997888"/>
    <lineage>
        <taxon>Bacteria</taxon>
        <taxon>Pseudomonadati</taxon>
        <taxon>Bacteroidota</taxon>
        <taxon>Bacteroidia</taxon>
        <taxon>Bacteroidales</taxon>
        <taxon>Bacteroidaceae</taxon>
        <taxon>Bacteroides</taxon>
    </lineage>
</organism>
<gene>
    <name evidence="1" type="ORF">HMPREF1057_03688</name>
</gene>